<dbReference type="Proteomes" id="UP000606786">
    <property type="component" value="Unassembled WGS sequence"/>
</dbReference>
<feature type="compositionally biased region" description="Basic and acidic residues" evidence="2">
    <location>
        <begin position="539"/>
        <end position="551"/>
    </location>
</feature>
<feature type="compositionally biased region" description="Polar residues" evidence="2">
    <location>
        <begin position="195"/>
        <end position="207"/>
    </location>
</feature>
<sequence length="822" mass="93481">MDVSPSRTSAGSGSRQVSSSLSPGRKDLSKSIPKLNGEQISKQNVESKATPQTESAGDEYMTASNITLDTTSANVTVAKPHFGRAKTLASPQNSAQTKIPMKRAGANVSVKTATTPRLGHRPQMRSASKISLTIKELSGSKKLEPNASKMSFKANTSTNLKVPHVKVQTARSTGISKRSASTISCRTDNRKAEETQLTQLTKISSSAGDHDTNSTTGGGVSGGTGGQVLSARERVAENNKLKVFESLQRKLQDMQTDFMQKFESLKLSSPDKLKTDFKFITMVKSDECKLVLKEDHMVKMPKRLPLDSVNDFKEKVRSAVDGCLVTLMENFKEIQGMRNETERTLSLEETYSKLEKQQDRKLQDLFESVNALANAKDAEMDAQIVRMQKEIQEGKKALHTSEKKLAELKAIHADELAAVEKDLKEKTDADVMKRETQIAEMNRKLRNLEKQHDKLKATLQQNNEECSQGQTEKARLTDELKSCKDTIQTLTKKLTAAEGQLSHEKKDKHEKCDTIQKLESELEKSKKELEEAQQAKPPPAEHHHHEKELKKEIHKLKGKLDALEKEKQEFVMQVEQLKEELSVVDKLRHKINDLEEHNRELLAREKTAMESMELPKEYQAELAKLRQSEAEKVREIEKLKIQLSKAHFNIEQLEEQIRRDQQLLEVRSDLINSLQTNDNSQRIHLEQMFAEVGDKNNTINELNNDLRTKAEEFQNLFSTLSHKQMELSRQEHMIKLLEESNERSQMLRVKQEEKIGRMEEEIANLKQTIAIYQHNVLGNAACKNLIYPPIVGTDDYNENLYYYASERRRKRQVDINVKKYET</sequence>
<dbReference type="Gene3D" id="1.10.287.1490">
    <property type="match status" value="1"/>
</dbReference>
<feature type="compositionally biased region" description="Polar residues" evidence="2">
    <location>
        <begin position="169"/>
        <end position="186"/>
    </location>
</feature>
<organism evidence="3 4">
    <name type="scientific">Ceratitis capitata</name>
    <name type="common">Mediterranean fruit fly</name>
    <name type="synonym">Tephritis capitata</name>
    <dbReference type="NCBI Taxonomy" id="7213"/>
    <lineage>
        <taxon>Eukaryota</taxon>
        <taxon>Metazoa</taxon>
        <taxon>Ecdysozoa</taxon>
        <taxon>Arthropoda</taxon>
        <taxon>Hexapoda</taxon>
        <taxon>Insecta</taxon>
        <taxon>Pterygota</taxon>
        <taxon>Neoptera</taxon>
        <taxon>Endopterygota</taxon>
        <taxon>Diptera</taxon>
        <taxon>Brachycera</taxon>
        <taxon>Muscomorpha</taxon>
        <taxon>Tephritoidea</taxon>
        <taxon>Tephritidae</taxon>
        <taxon>Ceratitis</taxon>
        <taxon>Ceratitis</taxon>
    </lineage>
</organism>
<protein>
    <submittedName>
        <fullName evidence="3">(Mediterranean fruit fly) hypothetical protein</fullName>
    </submittedName>
</protein>
<evidence type="ECO:0000313" key="4">
    <source>
        <dbReference type="Proteomes" id="UP000606786"/>
    </source>
</evidence>
<evidence type="ECO:0000256" key="1">
    <source>
        <dbReference type="SAM" id="Coils"/>
    </source>
</evidence>
<reference evidence="3" key="1">
    <citation type="submission" date="2020-11" db="EMBL/GenBank/DDBJ databases">
        <authorList>
            <person name="Whitehead M."/>
        </authorList>
    </citation>
    <scope>NUCLEOTIDE SEQUENCE</scope>
    <source>
        <strain evidence="3">EGII</strain>
    </source>
</reference>
<dbReference type="EMBL" id="CAJHJT010000056">
    <property type="protein sequence ID" value="CAD7011925.1"/>
    <property type="molecule type" value="Genomic_DNA"/>
</dbReference>
<feature type="compositionally biased region" description="Low complexity" evidence="2">
    <location>
        <begin position="9"/>
        <end position="23"/>
    </location>
</feature>
<feature type="coiled-coil region" evidence="1">
    <location>
        <begin position="748"/>
        <end position="775"/>
    </location>
</feature>
<feature type="region of interest" description="Disordered" evidence="2">
    <location>
        <begin position="524"/>
        <end position="551"/>
    </location>
</feature>
<gene>
    <name evidence="3" type="ORF">CCAP1982_LOCUS20037</name>
</gene>
<dbReference type="OrthoDB" id="8197438at2759"/>
<name>A0A811V7R4_CERCA</name>
<evidence type="ECO:0000313" key="3">
    <source>
        <dbReference type="EMBL" id="CAD7011925.1"/>
    </source>
</evidence>
<dbReference type="AlphaFoldDB" id="A0A811V7R4"/>
<accession>A0A811V7R4</accession>
<proteinExistence type="predicted"/>
<feature type="region of interest" description="Disordered" evidence="2">
    <location>
        <begin position="1"/>
        <end position="60"/>
    </location>
</feature>
<feature type="compositionally biased region" description="Polar residues" evidence="2">
    <location>
        <begin position="38"/>
        <end position="55"/>
    </location>
</feature>
<feature type="region of interest" description="Disordered" evidence="2">
    <location>
        <begin position="169"/>
        <end position="224"/>
    </location>
</feature>
<keyword evidence="4" id="KW-1185">Reference proteome</keyword>
<keyword evidence="1" id="KW-0175">Coiled coil</keyword>
<evidence type="ECO:0000256" key="2">
    <source>
        <dbReference type="SAM" id="MobiDB-lite"/>
    </source>
</evidence>
<comment type="caution">
    <text evidence="3">The sequence shown here is derived from an EMBL/GenBank/DDBJ whole genome shotgun (WGS) entry which is preliminary data.</text>
</comment>